<evidence type="ECO:0000313" key="1">
    <source>
        <dbReference type="EMBL" id="GAH81120.1"/>
    </source>
</evidence>
<dbReference type="EMBL" id="BARU01042092">
    <property type="protein sequence ID" value="GAH81120.1"/>
    <property type="molecule type" value="Genomic_DNA"/>
</dbReference>
<gene>
    <name evidence="1" type="ORF">S03H2_64749</name>
</gene>
<organism evidence="1">
    <name type="scientific">marine sediment metagenome</name>
    <dbReference type="NCBI Taxonomy" id="412755"/>
    <lineage>
        <taxon>unclassified sequences</taxon>
        <taxon>metagenomes</taxon>
        <taxon>ecological metagenomes</taxon>
    </lineage>
</organism>
<feature type="non-terminal residue" evidence="1">
    <location>
        <position position="1"/>
    </location>
</feature>
<comment type="caution">
    <text evidence="1">The sequence shown here is derived from an EMBL/GenBank/DDBJ whole genome shotgun (WGS) entry which is preliminary data.</text>
</comment>
<accession>X1JHZ8</accession>
<reference evidence="1" key="1">
    <citation type="journal article" date="2014" name="Front. Microbiol.">
        <title>High frequency of phylogenetically diverse reductive dehalogenase-homologous genes in deep subseafloor sedimentary metagenomes.</title>
        <authorList>
            <person name="Kawai M."/>
            <person name="Futagami T."/>
            <person name="Toyoda A."/>
            <person name="Takaki Y."/>
            <person name="Nishi S."/>
            <person name="Hori S."/>
            <person name="Arai W."/>
            <person name="Tsubouchi T."/>
            <person name="Morono Y."/>
            <person name="Uchiyama I."/>
            <person name="Ito T."/>
            <person name="Fujiyama A."/>
            <person name="Inagaki F."/>
            <person name="Takami H."/>
        </authorList>
    </citation>
    <scope>NUCLEOTIDE SEQUENCE</scope>
    <source>
        <strain evidence="1">Expedition CK06-06</strain>
    </source>
</reference>
<sequence length="33" mass="3770">RAYKDALDPIRERYGEREALRLDLAALARLSAP</sequence>
<dbReference type="AlphaFoldDB" id="X1JHZ8"/>
<name>X1JHZ8_9ZZZZ</name>
<protein>
    <submittedName>
        <fullName evidence="1">Uncharacterized protein</fullName>
    </submittedName>
</protein>
<proteinExistence type="predicted"/>